<reference evidence="6 7" key="1">
    <citation type="submission" date="2018-10" db="EMBL/GenBank/DDBJ databases">
        <title>Genome Sequence of Cohnella sp.</title>
        <authorList>
            <person name="Srinivasan S."/>
            <person name="Kim M.K."/>
        </authorList>
    </citation>
    <scope>NUCLEOTIDE SEQUENCE [LARGE SCALE GENOMIC DNA]</scope>
    <source>
        <strain evidence="6 7">18JY8-7</strain>
    </source>
</reference>
<evidence type="ECO:0000256" key="5">
    <source>
        <dbReference type="RuleBase" id="RU000499"/>
    </source>
</evidence>
<dbReference type="PROSITE" id="PS00460">
    <property type="entry name" value="GLUTATHIONE_PEROXID_1"/>
    <property type="match status" value="1"/>
</dbReference>
<evidence type="ECO:0000313" key="7">
    <source>
        <dbReference type="Proteomes" id="UP000269097"/>
    </source>
</evidence>
<dbReference type="KEGG" id="coh:EAV92_09555"/>
<dbReference type="GO" id="GO:0004601">
    <property type="term" value="F:peroxidase activity"/>
    <property type="evidence" value="ECO:0007669"/>
    <property type="project" value="UniProtKB-KW"/>
</dbReference>
<dbReference type="PROSITE" id="PS51355">
    <property type="entry name" value="GLUTATHIONE_PEROXID_3"/>
    <property type="match status" value="1"/>
</dbReference>
<dbReference type="RefSeq" id="WP_123040869.1">
    <property type="nucleotide sequence ID" value="NZ_CP033433.1"/>
</dbReference>
<dbReference type="GO" id="GO:0034599">
    <property type="term" value="P:cellular response to oxidative stress"/>
    <property type="evidence" value="ECO:0007669"/>
    <property type="project" value="TreeGrafter"/>
</dbReference>
<dbReference type="SUPFAM" id="SSF52833">
    <property type="entry name" value="Thioredoxin-like"/>
    <property type="match status" value="1"/>
</dbReference>
<evidence type="ECO:0000313" key="6">
    <source>
        <dbReference type="EMBL" id="AYQ72787.1"/>
    </source>
</evidence>
<dbReference type="FunFam" id="3.40.30.10:FF:000010">
    <property type="entry name" value="Glutathione peroxidase"/>
    <property type="match status" value="1"/>
</dbReference>
<feature type="active site" evidence="4">
    <location>
        <position position="35"/>
    </location>
</feature>
<dbReference type="InterPro" id="IPR029760">
    <property type="entry name" value="GPX_CS"/>
</dbReference>
<gene>
    <name evidence="6" type="ORF">EAV92_09555</name>
</gene>
<dbReference type="Proteomes" id="UP000269097">
    <property type="component" value="Chromosome"/>
</dbReference>
<evidence type="ECO:0000256" key="2">
    <source>
        <dbReference type="ARBA" id="ARBA00022559"/>
    </source>
</evidence>
<dbReference type="PANTHER" id="PTHR11592:SF78">
    <property type="entry name" value="GLUTATHIONE PEROXIDASE"/>
    <property type="match status" value="1"/>
</dbReference>
<dbReference type="AlphaFoldDB" id="A0A3G3JY59"/>
<accession>A0A3G3JY59</accession>
<dbReference type="InterPro" id="IPR000889">
    <property type="entry name" value="Glutathione_peroxidase"/>
</dbReference>
<protein>
    <recommendedName>
        <fullName evidence="5">Glutathione peroxidase</fullName>
    </recommendedName>
</protein>
<proteinExistence type="inferred from homology"/>
<keyword evidence="7" id="KW-1185">Reference proteome</keyword>
<keyword evidence="2 5" id="KW-0575">Peroxidase</keyword>
<name>A0A3G3JY59_9BACL</name>
<dbReference type="InterPro" id="IPR029759">
    <property type="entry name" value="GPX_AS"/>
</dbReference>
<dbReference type="EMBL" id="CP033433">
    <property type="protein sequence ID" value="AYQ72787.1"/>
    <property type="molecule type" value="Genomic_DNA"/>
</dbReference>
<evidence type="ECO:0000256" key="1">
    <source>
        <dbReference type="ARBA" id="ARBA00006926"/>
    </source>
</evidence>
<dbReference type="PANTHER" id="PTHR11592">
    <property type="entry name" value="GLUTATHIONE PEROXIDASE"/>
    <property type="match status" value="1"/>
</dbReference>
<dbReference type="Pfam" id="PF00255">
    <property type="entry name" value="GSHPx"/>
    <property type="match status" value="1"/>
</dbReference>
<evidence type="ECO:0000256" key="3">
    <source>
        <dbReference type="ARBA" id="ARBA00023002"/>
    </source>
</evidence>
<dbReference type="PROSITE" id="PS00763">
    <property type="entry name" value="GLUTATHIONE_PEROXID_2"/>
    <property type="match status" value="1"/>
</dbReference>
<organism evidence="6 7">
    <name type="scientific">Cohnella candidum</name>
    <dbReference type="NCBI Taxonomy" id="2674991"/>
    <lineage>
        <taxon>Bacteria</taxon>
        <taxon>Bacillati</taxon>
        <taxon>Bacillota</taxon>
        <taxon>Bacilli</taxon>
        <taxon>Bacillales</taxon>
        <taxon>Paenibacillaceae</taxon>
        <taxon>Cohnella</taxon>
    </lineage>
</organism>
<keyword evidence="3 5" id="KW-0560">Oxidoreductase</keyword>
<sequence>MGIYDFQARRMNGQETDLTPYKGKVLLIVNTASQCGLTPQYEGLQKLYETYREQGLEILGFPCNQFGAQEPGTNEEVQQFCKINYGVTFPLFEKTVVNGPDAHPLYRYLKEQAPFQGEPEGADDEIKWNFTKFLVDRNGNVVTRFEPGVVPSEIEPSIRELL</sequence>
<dbReference type="InterPro" id="IPR036249">
    <property type="entry name" value="Thioredoxin-like_sf"/>
</dbReference>
<dbReference type="PRINTS" id="PR01011">
    <property type="entry name" value="GLUTPROXDASE"/>
</dbReference>
<comment type="similarity">
    <text evidence="1 5">Belongs to the glutathione peroxidase family.</text>
</comment>
<dbReference type="Gene3D" id="3.40.30.10">
    <property type="entry name" value="Glutaredoxin"/>
    <property type="match status" value="1"/>
</dbReference>
<dbReference type="PIRSF" id="PIRSF000303">
    <property type="entry name" value="Glutathion_perox"/>
    <property type="match status" value="1"/>
</dbReference>
<dbReference type="CDD" id="cd00340">
    <property type="entry name" value="GSH_Peroxidase"/>
    <property type="match status" value="1"/>
</dbReference>
<evidence type="ECO:0000256" key="4">
    <source>
        <dbReference type="PIRSR" id="PIRSR000303-1"/>
    </source>
</evidence>